<evidence type="ECO:0000313" key="2">
    <source>
        <dbReference type="EMBL" id="MFC4526253.1"/>
    </source>
</evidence>
<evidence type="ECO:0000313" key="3">
    <source>
        <dbReference type="Proteomes" id="UP001595961"/>
    </source>
</evidence>
<dbReference type="CDD" id="cd00609">
    <property type="entry name" value="AAT_like"/>
    <property type="match status" value="1"/>
</dbReference>
<organism evidence="2 3">
    <name type="scientific">Dyella halodurans</name>
    <dbReference type="NCBI Taxonomy" id="1920171"/>
    <lineage>
        <taxon>Bacteria</taxon>
        <taxon>Pseudomonadati</taxon>
        <taxon>Pseudomonadota</taxon>
        <taxon>Gammaproteobacteria</taxon>
        <taxon>Lysobacterales</taxon>
        <taxon>Rhodanobacteraceae</taxon>
        <taxon>Dyella</taxon>
    </lineage>
</organism>
<dbReference type="Gene3D" id="3.90.1150.10">
    <property type="entry name" value="Aspartate Aminotransferase, domain 1"/>
    <property type="match status" value="1"/>
</dbReference>
<dbReference type="InterPro" id="IPR004839">
    <property type="entry name" value="Aminotransferase_I/II_large"/>
</dbReference>
<evidence type="ECO:0000259" key="1">
    <source>
        <dbReference type="Pfam" id="PF00155"/>
    </source>
</evidence>
<dbReference type="InterPro" id="IPR015424">
    <property type="entry name" value="PyrdxlP-dep_Trfase"/>
</dbReference>
<dbReference type="GO" id="GO:0008483">
    <property type="term" value="F:transaminase activity"/>
    <property type="evidence" value="ECO:0007669"/>
    <property type="project" value="UniProtKB-KW"/>
</dbReference>
<dbReference type="Pfam" id="PF00155">
    <property type="entry name" value="Aminotran_1_2"/>
    <property type="match status" value="1"/>
</dbReference>
<comment type="caution">
    <text evidence="2">The sequence shown here is derived from an EMBL/GenBank/DDBJ whole genome shotgun (WGS) entry which is preliminary data.</text>
</comment>
<keyword evidence="2" id="KW-0808">Transferase</keyword>
<protein>
    <submittedName>
        <fullName evidence="2">Pyridoxal phosphate-dependent aminotransferase</fullName>
    </submittedName>
</protein>
<name>A0ABV9C005_9GAMM</name>
<gene>
    <name evidence="2" type="ORF">ACFO5W_06340</name>
</gene>
<dbReference type="Proteomes" id="UP001595961">
    <property type="component" value="Unassembled WGS sequence"/>
</dbReference>
<sequence length="387" mass="42836">MLKQRSNEPTAPGSSYTEWCRSVVQVAGTDPSINLLFDSTVEEPSALLRERVRTSFASEANPHYRSVFARGNPDVIEALAERYAVDPDWIICTTGGASALAIIFRAFLEQGSHIIVERPHFDLFPDLAHSCHADISYVDRTGQDFTLNVSTIVSQIRPETRLIVVTNLHNPTGAALSDRALTELAIVAERAGVIVVVDEVYGDFITDGSRAGAAARLSPALVTVSSLSKVYGLFALRCGWIIAQKAARDRIQVVYDRFELGVSKVTHAVAASVLKDIEPFERHWQSILQVTRPYMAEQSVILEREGLLAGPVPKFGCMYFPRLLLSHDDVAVARYLWERDHLAVAPGSYFGRPGHLRLGFGKNPLHVRDGVERLRTGLLRYQIQQSS</sequence>
<dbReference type="PANTHER" id="PTHR43510:SF1">
    <property type="entry name" value="AMINOTRANSFERASE FUNCTION, HYPOTHETICAL (EUROFUNG)"/>
    <property type="match status" value="1"/>
</dbReference>
<dbReference type="EMBL" id="JBHSGA010000011">
    <property type="protein sequence ID" value="MFC4526253.1"/>
    <property type="molecule type" value="Genomic_DNA"/>
</dbReference>
<dbReference type="InterPro" id="IPR015421">
    <property type="entry name" value="PyrdxlP-dep_Trfase_major"/>
</dbReference>
<reference evidence="3" key="1">
    <citation type="journal article" date="2019" name="Int. J. Syst. Evol. Microbiol.">
        <title>The Global Catalogue of Microorganisms (GCM) 10K type strain sequencing project: providing services to taxonomists for standard genome sequencing and annotation.</title>
        <authorList>
            <consortium name="The Broad Institute Genomics Platform"/>
            <consortium name="The Broad Institute Genome Sequencing Center for Infectious Disease"/>
            <person name="Wu L."/>
            <person name="Ma J."/>
        </authorList>
    </citation>
    <scope>NUCLEOTIDE SEQUENCE [LARGE SCALE GENOMIC DNA]</scope>
    <source>
        <strain evidence="3">CCM 4481</strain>
    </source>
</reference>
<keyword evidence="3" id="KW-1185">Reference proteome</keyword>
<proteinExistence type="predicted"/>
<dbReference type="Gene3D" id="3.40.640.10">
    <property type="entry name" value="Type I PLP-dependent aspartate aminotransferase-like (Major domain)"/>
    <property type="match status" value="1"/>
</dbReference>
<accession>A0ABV9C005</accession>
<dbReference type="InterPro" id="IPR015422">
    <property type="entry name" value="PyrdxlP-dep_Trfase_small"/>
</dbReference>
<dbReference type="SUPFAM" id="SSF53383">
    <property type="entry name" value="PLP-dependent transferases"/>
    <property type="match status" value="1"/>
</dbReference>
<keyword evidence="2" id="KW-0032">Aminotransferase</keyword>
<dbReference type="RefSeq" id="WP_266150925.1">
    <property type="nucleotide sequence ID" value="NZ_CP064028.1"/>
</dbReference>
<dbReference type="PANTHER" id="PTHR43510">
    <property type="entry name" value="AMINOTRANSFERASE FUNCTION, HYPOTHETICAL (EUROFUNG)"/>
    <property type="match status" value="1"/>
</dbReference>
<feature type="domain" description="Aminotransferase class I/classII large" evidence="1">
    <location>
        <begin position="70"/>
        <end position="373"/>
    </location>
</feature>